<accession>A0A4R5QCU4</accession>
<dbReference type="GO" id="GO:0005737">
    <property type="term" value="C:cytoplasm"/>
    <property type="evidence" value="ECO:0007669"/>
    <property type="project" value="InterPro"/>
</dbReference>
<dbReference type="GO" id="GO:0006559">
    <property type="term" value="P:L-phenylalanine catabolic process"/>
    <property type="evidence" value="ECO:0007669"/>
    <property type="project" value="TreeGrafter"/>
</dbReference>
<dbReference type="GO" id="GO:0004364">
    <property type="term" value="F:glutathione transferase activity"/>
    <property type="evidence" value="ECO:0007669"/>
    <property type="project" value="TreeGrafter"/>
</dbReference>
<dbReference type="PROSITE" id="PS50405">
    <property type="entry name" value="GST_CTER"/>
    <property type="match status" value="1"/>
</dbReference>
<dbReference type="PROSITE" id="PS50404">
    <property type="entry name" value="GST_NTER"/>
    <property type="match status" value="1"/>
</dbReference>
<dbReference type="Gene3D" id="3.40.30.10">
    <property type="entry name" value="Glutaredoxin"/>
    <property type="match status" value="1"/>
</dbReference>
<dbReference type="InterPro" id="IPR034333">
    <property type="entry name" value="GST_Zeta_N"/>
</dbReference>
<evidence type="ECO:0000259" key="3">
    <source>
        <dbReference type="PROSITE" id="PS50405"/>
    </source>
</evidence>
<keyword evidence="4" id="KW-0413">Isomerase</keyword>
<dbReference type="PANTHER" id="PTHR42673">
    <property type="entry name" value="MALEYLACETOACETATE ISOMERASE"/>
    <property type="match status" value="1"/>
</dbReference>
<feature type="domain" description="GST C-terminal" evidence="3">
    <location>
        <begin position="86"/>
        <end position="215"/>
    </location>
</feature>
<gene>
    <name evidence="4" type="primary">maiA</name>
    <name evidence="4" type="ORF">E2C06_19630</name>
</gene>
<dbReference type="GO" id="GO:0016034">
    <property type="term" value="F:maleylacetoacetate isomerase activity"/>
    <property type="evidence" value="ECO:0007669"/>
    <property type="project" value="UniProtKB-EC"/>
</dbReference>
<dbReference type="Pfam" id="PF13410">
    <property type="entry name" value="GST_C_2"/>
    <property type="match status" value="1"/>
</dbReference>
<dbReference type="InterPro" id="IPR040079">
    <property type="entry name" value="Glutathione_S-Trfase"/>
</dbReference>
<dbReference type="EC" id="5.2.1.2" evidence="4"/>
<sequence length="215" mass="23230">MILWDYWRSTAAYRVRIALNLKGLRAEHRVRHLRRGEQREAAFLAVNPQGLVPALVLEDGTVLTQSLAICEYLDETHPEPPLLPRDPIARARVRAFAQAIAAEIHAVQNLKVLNRVKALGHDQAAANAWAHDVIAEGLAACEALVRDRPEASKEGPFCFGAAPGLADIALVPQLYNARRFGVDLGAMPLLAAAEAACLALPAFAAAAPERQADAE</sequence>
<dbReference type="Gene3D" id="1.20.1050.10">
    <property type="match status" value="1"/>
</dbReference>
<dbReference type="CDD" id="cd03042">
    <property type="entry name" value="GST_N_Zeta"/>
    <property type="match status" value="1"/>
</dbReference>
<dbReference type="SFLD" id="SFLDS00019">
    <property type="entry name" value="Glutathione_Transferase_(cytos"/>
    <property type="match status" value="1"/>
</dbReference>
<dbReference type="SUPFAM" id="SSF52833">
    <property type="entry name" value="Thioredoxin-like"/>
    <property type="match status" value="1"/>
</dbReference>
<evidence type="ECO:0000313" key="4">
    <source>
        <dbReference type="EMBL" id="TDH60954.1"/>
    </source>
</evidence>
<dbReference type="SUPFAM" id="SSF47616">
    <property type="entry name" value="GST C-terminal domain-like"/>
    <property type="match status" value="1"/>
</dbReference>
<feature type="domain" description="GST N-terminal" evidence="2">
    <location>
        <begin position="1"/>
        <end position="81"/>
    </location>
</feature>
<reference evidence="4 5" key="1">
    <citation type="journal article" date="2016" name="J. Microbiol.">
        <title>Dankookia rubra gen. nov., sp. nov., an alphaproteobacterium isolated from sediment of a shallow stream.</title>
        <authorList>
            <person name="Kim W.H."/>
            <person name="Kim D.H."/>
            <person name="Kang K."/>
            <person name="Ahn T.Y."/>
        </authorList>
    </citation>
    <scope>NUCLEOTIDE SEQUENCE [LARGE SCALE GENOMIC DNA]</scope>
    <source>
        <strain evidence="4 5">JCM30602</strain>
    </source>
</reference>
<dbReference type="NCBIfam" id="TIGR01262">
    <property type="entry name" value="maiA"/>
    <property type="match status" value="1"/>
</dbReference>
<dbReference type="GO" id="GO:0006749">
    <property type="term" value="P:glutathione metabolic process"/>
    <property type="evidence" value="ECO:0007669"/>
    <property type="project" value="TreeGrafter"/>
</dbReference>
<evidence type="ECO:0000256" key="1">
    <source>
        <dbReference type="ARBA" id="ARBA00010007"/>
    </source>
</evidence>
<organism evidence="4 5">
    <name type="scientific">Dankookia rubra</name>
    <dbReference type="NCBI Taxonomy" id="1442381"/>
    <lineage>
        <taxon>Bacteria</taxon>
        <taxon>Pseudomonadati</taxon>
        <taxon>Pseudomonadota</taxon>
        <taxon>Alphaproteobacteria</taxon>
        <taxon>Acetobacterales</taxon>
        <taxon>Roseomonadaceae</taxon>
        <taxon>Dankookia</taxon>
    </lineage>
</organism>
<comment type="caution">
    <text evidence="4">The sequence shown here is derived from an EMBL/GenBank/DDBJ whole genome shotgun (WGS) entry which is preliminary data.</text>
</comment>
<dbReference type="InterPro" id="IPR005955">
    <property type="entry name" value="GST_Zeta"/>
</dbReference>
<dbReference type="SFLD" id="SFLDG00358">
    <property type="entry name" value="Main_(cytGST)"/>
    <property type="match status" value="1"/>
</dbReference>
<evidence type="ECO:0000259" key="2">
    <source>
        <dbReference type="PROSITE" id="PS50404"/>
    </source>
</evidence>
<keyword evidence="5" id="KW-1185">Reference proteome</keyword>
<dbReference type="AlphaFoldDB" id="A0A4R5QCU4"/>
<dbReference type="InterPro" id="IPR036249">
    <property type="entry name" value="Thioredoxin-like_sf"/>
</dbReference>
<evidence type="ECO:0000313" key="5">
    <source>
        <dbReference type="Proteomes" id="UP000295096"/>
    </source>
</evidence>
<name>A0A4R5QCU4_9PROT</name>
<dbReference type="PANTHER" id="PTHR42673:SF4">
    <property type="entry name" value="MALEYLACETOACETATE ISOMERASE"/>
    <property type="match status" value="1"/>
</dbReference>
<dbReference type="InterPro" id="IPR036282">
    <property type="entry name" value="Glutathione-S-Trfase_C_sf"/>
</dbReference>
<dbReference type="OrthoDB" id="509852at2"/>
<dbReference type="InterPro" id="IPR004045">
    <property type="entry name" value="Glutathione_S-Trfase_N"/>
</dbReference>
<dbReference type="Proteomes" id="UP000295096">
    <property type="component" value="Unassembled WGS sequence"/>
</dbReference>
<comment type="similarity">
    <text evidence="1">Belongs to the GST superfamily. Zeta family.</text>
</comment>
<dbReference type="InterPro" id="IPR010987">
    <property type="entry name" value="Glutathione-S-Trfase_C-like"/>
</dbReference>
<dbReference type="Pfam" id="PF13409">
    <property type="entry name" value="GST_N_2"/>
    <property type="match status" value="1"/>
</dbReference>
<protein>
    <submittedName>
        <fullName evidence="4">Maleylacetoacetate isomerase</fullName>
        <ecNumber evidence="4">5.2.1.2</ecNumber>
    </submittedName>
</protein>
<proteinExistence type="inferred from homology"/>
<dbReference type="EMBL" id="SMSJ01000029">
    <property type="protein sequence ID" value="TDH60954.1"/>
    <property type="molecule type" value="Genomic_DNA"/>
</dbReference>